<comment type="caution">
    <text evidence="2">The sequence shown here is derived from an EMBL/GenBank/DDBJ whole genome shotgun (WGS) entry which is preliminary data.</text>
</comment>
<dbReference type="PANTHER" id="PTHR36205:SF2">
    <property type="entry name" value="MAJOR FACILITATOR SUPERFAMILY TRANSPORTER"/>
    <property type="match status" value="1"/>
</dbReference>
<protein>
    <submittedName>
        <fullName evidence="2">Uncharacterized protein</fullName>
    </submittedName>
</protein>
<dbReference type="Proteomes" id="UP000226192">
    <property type="component" value="Unassembled WGS sequence"/>
</dbReference>
<dbReference type="InterPro" id="IPR021822">
    <property type="entry name" value="DUF3405"/>
</dbReference>
<sequence length="586" mass="66055">MAARVLLGPRLQRRQLRYTILLFLALWFLAAVVLIYGQQATSSQHLFRLGFIAPLVRRPPVRHGRMPLATPLADLGPREPCLGPRQRLLSESADDELWYERLEHVSYPKPLIGSYADLGLSQTWMTAEGRYGPYGFKQEDAGYKRSRVEWERVDWGQLQDECVARNAHRFPRQEGRARPRMERRFTWLNQTGLGLTMPGWKDFNSTRRTALVVRAFSGFEYKAEDMWHLRSLVVETALRTGGEYAVFLLVHIQDGKGSVFASGADYEAAFEAAGIPEELQPLAVLWDDGLLESWYPQVEEHRTMWQANQPLQLFALHYPEFDHYWQIELDQRFSSDAGAYLDAVAAFARREPRRQALERASFPLRQQQHSSYAELSAAVDAANAGASRAWGPLDAPAEIDPMGPQAPASLDWQWGVGEEADVIVTSFCAPVHGSQWVFAHYARGFAAATQRWFCPPAVMRASRSLLLAVHAAQASQGLSVASEAMLPTWALWHGLKLSYPPQPVFARGPQDEAWYGVAPEASPNGLGHGNPQSFAQRGLSWWWASDWPRHLMDAWLHGHDDDAAALLTEHRGQVYMANVALHPVKT</sequence>
<keyword evidence="3" id="KW-1185">Reference proteome</keyword>
<accession>A0A2C5Y4J8</accession>
<reference evidence="2 3" key="1">
    <citation type="submission" date="2017-06" db="EMBL/GenBank/DDBJ databases">
        <title>Ant-infecting Ophiocordyceps genomes reveal a high diversity of potential behavioral manipulation genes and a possible major role for enterotoxins.</title>
        <authorList>
            <person name="De Bekker C."/>
            <person name="Evans H.C."/>
            <person name="Brachmann A."/>
            <person name="Hughes D.P."/>
        </authorList>
    </citation>
    <scope>NUCLEOTIDE SEQUENCE [LARGE SCALE GENOMIC DNA]</scope>
    <source>
        <strain evidence="2 3">Map64</strain>
    </source>
</reference>
<feature type="transmembrane region" description="Helical" evidence="1">
    <location>
        <begin position="20"/>
        <end position="37"/>
    </location>
</feature>
<dbReference type="Pfam" id="PF11885">
    <property type="entry name" value="DUF3405"/>
    <property type="match status" value="1"/>
</dbReference>
<evidence type="ECO:0000256" key="1">
    <source>
        <dbReference type="SAM" id="Phobius"/>
    </source>
</evidence>
<keyword evidence="1" id="KW-1133">Transmembrane helix</keyword>
<dbReference type="STRING" id="1399860.A0A2C5Y4J8"/>
<evidence type="ECO:0000313" key="3">
    <source>
        <dbReference type="Proteomes" id="UP000226192"/>
    </source>
</evidence>
<dbReference type="OrthoDB" id="3353407at2759"/>
<name>A0A2C5Y4J8_9HYPO</name>
<dbReference type="EMBL" id="NJET01000045">
    <property type="protein sequence ID" value="PHH63627.1"/>
    <property type="molecule type" value="Genomic_DNA"/>
</dbReference>
<gene>
    <name evidence="2" type="ORF">CDD81_5608</name>
</gene>
<evidence type="ECO:0000313" key="2">
    <source>
        <dbReference type="EMBL" id="PHH63627.1"/>
    </source>
</evidence>
<keyword evidence="1" id="KW-0812">Transmembrane</keyword>
<dbReference type="PANTHER" id="PTHR36205">
    <property type="entry name" value="CHROMOSOME 19, WHOLE GENOME SHOTGUN SEQUENCE"/>
    <property type="match status" value="1"/>
</dbReference>
<proteinExistence type="predicted"/>
<organism evidence="2 3">
    <name type="scientific">Ophiocordyceps australis</name>
    <dbReference type="NCBI Taxonomy" id="1399860"/>
    <lineage>
        <taxon>Eukaryota</taxon>
        <taxon>Fungi</taxon>
        <taxon>Dikarya</taxon>
        <taxon>Ascomycota</taxon>
        <taxon>Pezizomycotina</taxon>
        <taxon>Sordariomycetes</taxon>
        <taxon>Hypocreomycetidae</taxon>
        <taxon>Hypocreales</taxon>
        <taxon>Ophiocordycipitaceae</taxon>
        <taxon>Ophiocordyceps</taxon>
    </lineage>
</organism>
<keyword evidence="1" id="KW-0472">Membrane</keyword>
<dbReference type="AlphaFoldDB" id="A0A2C5Y4J8"/>